<dbReference type="GO" id="GO:0000155">
    <property type="term" value="F:phosphorelay sensor kinase activity"/>
    <property type="evidence" value="ECO:0007669"/>
    <property type="project" value="InterPro"/>
</dbReference>
<dbReference type="Pfam" id="PF17203">
    <property type="entry name" value="sCache_3_2"/>
    <property type="match status" value="1"/>
</dbReference>
<evidence type="ECO:0000256" key="4">
    <source>
        <dbReference type="ARBA" id="ARBA00022475"/>
    </source>
</evidence>
<dbReference type="InterPro" id="IPR004358">
    <property type="entry name" value="Sig_transdc_His_kin-like_C"/>
</dbReference>
<dbReference type="OrthoDB" id="9792686at2"/>
<evidence type="ECO:0000313" key="17">
    <source>
        <dbReference type="Proteomes" id="UP000078070"/>
    </source>
</evidence>
<dbReference type="Pfam" id="PF00989">
    <property type="entry name" value="PAS"/>
    <property type="match status" value="1"/>
</dbReference>
<dbReference type="GO" id="GO:0005524">
    <property type="term" value="F:ATP binding"/>
    <property type="evidence" value="ECO:0007669"/>
    <property type="project" value="UniProtKB-KW"/>
</dbReference>
<dbReference type="Proteomes" id="UP000078070">
    <property type="component" value="Chromosome"/>
</dbReference>
<dbReference type="InterPro" id="IPR036890">
    <property type="entry name" value="HATPase_C_sf"/>
</dbReference>
<evidence type="ECO:0000259" key="15">
    <source>
        <dbReference type="PROSITE" id="PS50109"/>
    </source>
</evidence>
<keyword evidence="5" id="KW-0597">Phosphoprotein</keyword>
<dbReference type="InterPro" id="IPR005467">
    <property type="entry name" value="His_kinase_dom"/>
</dbReference>
<keyword evidence="6" id="KW-0808">Transferase</keyword>
<evidence type="ECO:0000256" key="3">
    <source>
        <dbReference type="ARBA" id="ARBA00012438"/>
    </source>
</evidence>
<evidence type="ECO:0000256" key="6">
    <source>
        <dbReference type="ARBA" id="ARBA00022679"/>
    </source>
</evidence>
<keyword evidence="7 14" id="KW-0812">Transmembrane</keyword>
<dbReference type="CDD" id="cd00130">
    <property type="entry name" value="PAS"/>
    <property type="match status" value="1"/>
</dbReference>
<dbReference type="InterPro" id="IPR000014">
    <property type="entry name" value="PAS"/>
</dbReference>
<comment type="catalytic activity">
    <reaction evidence="1">
        <text>ATP + protein L-histidine = ADP + protein N-phospho-L-histidine.</text>
        <dbReference type="EC" id="2.7.13.3"/>
    </reaction>
</comment>
<dbReference type="InterPro" id="IPR003594">
    <property type="entry name" value="HATPase_dom"/>
</dbReference>
<dbReference type="EC" id="2.7.13.3" evidence="3"/>
<dbReference type="GO" id="GO:0006355">
    <property type="term" value="P:regulation of DNA-templated transcription"/>
    <property type="evidence" value="ECO:0007669"/>
    <property type="project" value="InterPro"/>
</dbReference>
<keyword evidence="11 14" id="KW-1133">Transmembrane helix</keyword>
<dbReference type="Pfam" id="PF14689">
    <property type="entry name" value="SPOB_a"/>
    <property type="match status" value="1"/>
</dbReference>
<reference evidence="16 17" key="2">
    <citation type="journal article" date="2018" name="Int. J. Syst. Evol. Microbiol.">
        <title>Marinobacterium aestuarii sp. nov., a benzene-degrading marine bacterium isolated from estuary sediment.</title>
        <authorList>
            <person name="Bae S.S."/>
            <person name="Jung J."/>
            <person name="Chung D."/>
            <person name="Baek K."/>
        </authorList>
    </citation>
    <scope>NUCLEOTIDE SEQUENCE [LARGE SCALE GENOMIC DNA]</scope>
    <source>
        <strain evidence="16 17">ST58-10</strain>
    </source>
</reference>
<dbReference type="RefSeq" id="WP_067385010.1">
    <property type="nucleotide sequence ID" value="NZ_CP015839.1"/>
</dbReference>
<keyword evidence="12" id="KW-0902">Two-component regulatory system</keyword>
<dbReference type="PRINTS" id="PR00344">
    <property type="entry name" value="BCTRLSENSOR"/>
</dbReference>
<keyword evidence="9 16" id="KW-0418">Kinase</keyword>
<dbReference type="PANTHER" id="PTHR43547">
    <property type="entry name" value="TWO-COMPONENT HISTIDINE KINASE"/>
    <property type="match status" value="1"/>
</dbReference>
<dbReference type="AlphaFoldDB" id="A0A1A9F239"/>
<evidence type="ECO:0000256" key="10">
    <source>
        <dbReference type="ARBA" id="ARBA00022840"/>
    </source>
</evidence>
<evidence type="ECO:0000256" key="8">
    <source>
        <dbReference type="ARBA" id="ARBA00022741"/>
    </source>
</evidence>
<dbReference type="FunFam" id="3.30.450.20:FF:000018">
    <property type="entry name" value="Sensor histidine kinase DcuS"/>
    <property type="match status" value="1"/>
</dbReference>
<dbReference type="InterPro" id="IPR035965">
    <property type="entry name" value="PAS-like_dom_sf"/>
</dbReference>
<gene>
    <name evidence="16" type="ORF">A8C75_16710</name>
</gene>
<dbReference type="Pfam" id="PF02518">
    <property type="entry name" value="HATPase_c"/>
    <property type="match status" value="1"/>
</dbReference>
<name>A0A1A9F239_9GAMM</name>
<dbReference type="KEGG" id="mars:A8C75_16710"/>
<evidence type="ECO:0000256" key="7">
    <source>
        <dbReference type="ARBA" id="ARBA00022692"/>
    </source>
</evidence>
<evidence type="ECO:0000256" key="11">
    <source>
        <dbReference type="ARBA" id="ARBA00022989"/>
    </source>
</evidence>
<evidence type="ECO:0000256" key="1">
    <source>
        <dbReference type="ARBA" id="ARBA00000085"/>
    </source>
</evidence>
<feature type="domain" description="Histidine kinase" evidence="15">
    <location>
        <begin position="333"/>
        <end position="525"/>
    </location>
</feature>
<keyword evidence="10" id="KW-0067">ATP-binding</keyword>
<dbReference type="SMART" id="SM00091">
    <property type="entry name" value="PAS"/>
    <property type="match status" value="1"/>
</dbReference>
<comment type="subcellular location">
    <subcellularLocation>
        <location evidence="2">Cell membrane</location>
        <topology evidence="2">Multi-pass membrane protein</topology>
    </subcellularLocation>
</comment>
<dbReference type="Gene3D" id="3.30.565.10">
    <property type="entry name" value="Histidine kinase-like ATPase, C-terminal domain"/>
    <property type="match status" value="1"/>
</dbReference>
<keyword evidence="4" id="KW-1003">Cell membrane</keyword>
<dbReference type="SUPFAM" id="SSF55874">
    <property type="entry name" value="ATPase domain of HSP90 chaperone/DNA topoisomerase II/histidine kinase"/>
    <property type="match status" value="1"/>
</dbReference>
<dbReference type="EMBL" id="CP015839">
    <property type="protein sequence ID" value="ANG63948.1"/>
    <property type="molecule type" value="Genomic_DNA"/>
</dbReference>
<dbReference type="InterPro" id="IPR013767">
    <property type="entry name" value="PAS_fold"/>
</dbReference>
<protein>
    <recommendedName>
        <fullName evidence="3">histidine kinase</fullName>
        <ecNumber evidence="3">2.7.13.3</ecNumber>
    </recommendedName>
</protein>
<dbReference type="InterPro" id="IPR016120">
    <property type="entry name" value="Sig_transdc_His_kin_SpoOB"/>
</dbReference>
<keyword evidence="17" id="KW-1185">Reference proteome</keyword>
<feature type="transmembrane region" description="Helical" evidence="14">
    <location>
        <begin position="171"/>
        <end position="190"/>
    </location>
</feature>
<dbReference type="InterPro" id="IPR033463">
    <property type="entry name" value="sCache_3"/>
</dbReference>
<dbReference type="InterPro" id="IPR029151">
    <property type="entry name" value="Sensor-like_sf"/>
</dbReference>
<dbReference type="SUPFAM" id="SSF103190">
    <property type="entry name" value="Sensory domain-like"/>
    <property type="match status" value="1"/>
</dbReference>
<dbReference type="Gene3D" id="3.30.450.20">
    <property type="entry name" value="PAS domain"/>
    <property type="match status" value="2"/>
</dbReference>
<keyword evidence="13 14" id="KW-0472">Membrane</keyword>
<dbReference type="CDD" id="cd16915">
    <property type="entry name" value="HATPase_DpiB-CitA-like"/>
    <property type="match status" value="1"/>
</dbReference>
<dbReference type="Gene3D" id="1.10.287.130">
    <property type="match status" value="1"/>
</dbReference>
<dbReference type="SUPFAM" id="SSF55890">
    <property type="entry name" value="Sporulation response regulatory protein Spo0B"/>
    <property type="match status" value="1"/>
</dbReference>
<evidence type="ECO:0000256" key="14">
    <source>
        <dbReference type="SAM" id="Phobius"/>
    </source>
</evidence>
<dbReference type="PANTHER" id="PTHR43547:SF10">
    <property type="entry name" value="SENSOR HISTIDINE KINASE DCUS"/>
    <property type="match status" value="1"/>
</dbReference>
<proteinExistence type="predicted"/>
<organism evidence="16 17">
    <name type="scientific">Marinobacterium aestuarii</name>
    <dbReference type="NCBI Taxonomy" id="1821621"/>
    <lineage>
        <taxon>Bacteria</taxon>
        <taxon>Pseudomonadati</taxon>
        <taxon>Pseudomonadota</taxon>
        <taxon>Gammaproteobacteria</taxon>
        <taxon>Oceanospirillales</taxon>
        <taxon>Oceanospirillaceae</taxon>
        <taxon>Marinobacterium</taxon>
    </lineage>
</organism>
<sequence length="527" mass="56990">MTKFKISTRLMLMMCLLVLLQAGLLGGFALRYLASSLEEQIGLRALQLASMIAQTPAVREAARAHDSVRMQTLAEELREATDASFIAVGDEQGIRLAHPLPERIGLPMVGGDNERALAKGQSYISKAIGSLGPSVRGKAPIFSEEGEILGVVSVGYLTISLDNVIHRYQRIVIGVTLALLALSVLLAVWISSRFRAAIFGLEPHQIARLFEERNATLESVREGIIAVNTEGLISTVNKAAASTLGLSDTVSLIGRPIQEVLPDSRLPDLLASGEPEFDRELVLRGQTLIVNRIPIRDGQKLIGGVASFRRKDELDQVSRQLTQIQQYAETLRSQAHEYANKLHTIAGLIQLGASDQALDIIGQETREHQALLRWLVASVTEPVLSGCLLGKYNRAHELGLQLLIDPDSHMGALPSHVAPESIVTLLGNLLDNAFEATLAARGKQVQLSMTDLGSDLIFEVEDEGVGVPQAERERIFQRGVSGKSGDRGIGLHLVRQTLTQLGGEITVSEATNGGARFTAYIPKEAAV</sequence>
<evidence type="ECO:0000256" key="9">
    <source>
        <dbReference type="ARBA" id="ARBA00022777"/>
    </source>
</evidence>
<evidence type="ECO:0000313" key="16">
    <source>
        <dbReference type="EMBL" id="ANG63948.1"/>
    </source>
</evidence>
<evidence type="ECO:0000256" key="2">
    <source>
        <dbReference type="ARBA" id="ARBA00004651"/>
    </source>
</evidence>
<keyword evidence="8" id="KW-0547">Nucleotide-binding</keyword>
<dbReference type="STRING" id="1821621.A8C75_16710"/>
<reference evidence="17" key="1">
    <citation type="submission" date="2016-05" db="EMBL/GenBank/DDBJ databases">
        <authorList>
            <person name="Baek K."/>
            <person name="Yang S.-J."/>
        </authorList>
    </citation>
    <scope>NUCLEOTIDE SEQUENCE [LARGE SCALE GENOMIC DNA]</scope>
    <source>
        <strain evidence="17">ST58-10</strain>
    </source>
</reference>
<dbReference type="SUPFAM" id="SSF55785">
    <property type="entry name" value="PYP-like sensor domain (PAS domain)"/>
    <property type="match status" value="1"/>
</dbReference>
<accession>A0A1A9F239</accession>
<evidence type="ECO:0000256" key="5">
    <source>
        <dbReference type="ARBA" id="ARBA00022553"/>
    </source>
</evidence>
<evidence type="ECO:0000256" key="13">
    <source>
        <dbReference type="ARBA" id="ARBA00023136"/>
    </source>
</evidence>
<evidence type="ECO:0000256" key="12">
    <source>
        <dbReference type="ARBA" id="ARBA00023012"/>
    </source>
</evidence>
<dbReference type="GO" id="GO:0005886">
    <property type="term" value="C:plasma membrane"/>
    <property type="evidence" value="ECO:0007669"/>
    <property type="project" value="UniProtKB-SubCell"/>
</dbReference>
<dbReference type="SMART" id="SM00387">
    <property type="entry name" value="HATPase_c"/>
    <property type="match status" value="1"/>
</dbReference>
<dbReference type="CDD" id="cd18773">
    <property type="entry name" value="PDC1_HK_sensor"/>
    <property type="match status" value="1"/>
</dbReference>
<dbReference type="PROSITE" id="PS50109">
    <property type="entry name" value="HIS_KIN"/>
    <property type="match status" value="1"/>
</dbReference>
<dbReference type="InterPro" id="IPR039506">
    <property type="entry name" value="SPOB_a"/>
</dbReference>